<evidence type="ECO:0000256" key="1">
    <source>
        <dbReference type="ARBA" id="ARBA00001947"/>
    </source>
</evidence>
<dbReference type="PANTHER" id="PTHR43808">
    <property type="entry name" value="ACETYLORNITHINE DEACETYLASE"/>
    <property type="match status" value="1"/>
</dbReference>
<evidence type="ECO:0000256" key="4">
    <source>
        <dbReference type="ARBA" id="ARBA00022723"/>
    </source>
</evidence>
<keyword evidence="10" id="KW-1185">Reference proteome</keyword>
<dbReference type="GO" id="GO:0006508">
    <property type="term" value="P:proteolysis"/>
    <property type="evidence" value="ECO:0007669"/>
    <property type="project" value="UniProtKB-KW"/>
</dbReference>
<keyword evidence="8" id="KW-0482">Metalloprotease</keyword>
<keyword evidence="7" id="KW-0224">Dipeptidase</keyword>
<keyword evidence="6" id="KW-0862">Zinc</keyword>
<dbReference type="InterPro" id="IPR002933">
    <property type="entry name" value="Peptidase_M20"/>
</dbReference>
<dbReference type="SUPFAM" id="SSF53187">
    <property type="entry name" value="Zn-dependent exopeptidases"/>
    <property type="match status" value="1"/>
</dbReference>
<comment type="caution">
    <text evidence="9">The sequence shown here is derived from an EMBL/GenBank/DDBJ whole genome shotgun (WGS) entry which is preliminary data.</text>
</comment>
<dbReference type="SUPFAM" id="SSF55031">
    <property type="entry name" value="Bacterial exopeptidase dimerisation domain"/>
    <property type="match status" value="1"/>
</dbReference>
<comment type="similarity">
    <text evidence="2">Belongs to the peptidase M20A family.</text>
</comment>
<keyword evidence="5" id="KW-0378">Hydrolase</keyword>
<gene>
    <name evidence="9" type="ORF">CBF35_07280</name>
</gene>
<dbReference type="RefSeq" id="WP_126779673.1">
    <property type="nucleotide sequence ID" value="NZ_NGJU01000009.1"/>
</dbReference>
<dbReference type="GO" id="GO:0008270">
    <property type="term" value="F:zinc ion binding"/>
    <property type="evidence" value="ECO:0007669"/>
    <property type="project" value="InterPro"/>
</dbReference>
<comment type="cofactor">
    <cofactor evidence="1">
        <name>Zn(2+)</name>
        <dbReference type="ChEBI" id="CHEBI:29105"/>
    </cofactor>
</comment>
<proteinExistence type="inferred from homology"/>
<reference evidence="9 10" key="1">
    <citation type="submission" date="2017-05" db="EMBL/GenBank/DDBJ databases">
        <title>Vagococcus spp. assemblies.</title>
        <authorList>
            <person name="Gulvik C.A."/>
        </authorList>
    </citation>
    <scope>NUCLEOTIDE SEQUENCE [LARGE SCALE GENOMIC DNA]</scope>
    <source>
        <strain evidence="9 10">NCFB 2777</strain>
    </source>
</reference>
<protein>
    <submittedName>
        <fullName evidence="9">Peptidase M20</fullName>
    </submittedName>
</protein>
<dbReference type="GO" id="GO:0016805">
    <property type="term" value="F:dipeptidase activity"/>
    <property type="evidence" value="ECO:0007669"/>
    <property type="project" value="UniProtKB-KW"/>
</dbReference>
<dbReference type="NCBIfam" id="TIGR01887">
    <property type="entry name" value="dipeptidaselike"/>
    <property type="match status" value="1"/>
</dbReference>
<dbReference type="Pfam" id="PF01546">
    <property type="entry name" value="Peptidase_M20"/>
    <property type="match status" value="1"/>
</dbReference>
<keyword evidence="4" id="KW-0479">Metal-binding</keyword>
<accession>A0A429ZQ62</accession>
<name>A0A429ZQ62_9ENTE</name>
<evidence type="ECO:0000313" key="9">
    <source>
        <dbReference type="EMBL" id="RST95798.1"/>
    </source>
</evidence>
<dbReference type="EMBL" id="NGJU01000009">
    <property type="protein sequence ID" value="RST95798.1"/>
    <property type="molecule type" value="Genomic_DNA"/>
</dbReference>
<keyword evidence="3" id="KW-0645">Protease</keyword>
<sequence>MTIEYQAAIQGKILASKEAFYQDLQTLLKIPSVKTAALPGAPFGQGNQQVLAQIVTLGKAYGFQTKVVADALAYVQIGEDDDDYIGIVGHLDVVAATGKWSYPLFDLSLANGRLYGRGILDNKGPIFACLYGLKLLQEMALPLNKTLRIIFGTDEESGSSDIPLYLATEKAPSFAFTPDCKYPVVYGERGIIRLEIKTPLNESGLSLIAEIRGDQSPSFVPDFLETTVFKQLVVGKGRRSPSNSPETGSNAITDLAERISQLPSENSELTDYFQWLVEAFKEKHYGEGLNLALADQASGSLIVTPFELRKEEKEMSLGISIRYPVSYKEEEVLNRLKTALPPGSHLNILRSYPSLLVDKNKPEIQQLTKVYEEVMGVSAPPVTTTGATYARAMPNTVAFGPSFPGQKGIAHNVDEYMDEKDLLKNMEIYMQAMLALCQ</sequence>
<dbReference type="Gene3D" id="3.40.630.10">
    <property type="entry name" value="Zn peptidases"/>
    <property type="match status" value="2"/>
</dbReference>
<evidence type="ECO:0000256" key="8">
    <source>
        <dbReference type="ARBA" id="ARBA00023049"/>
    </source>
</evidence>
<evidence type="ECO:0000256" key="6">
    <source>
        <dbReference type="ARBA" id="ARBA00022833"/>
    </source>
</evidence>
<dbReference type="PANTHER" id="PTHR43808:SF31">
    <property type="entry name" value="N-ACETYL-L-CITRULLINE DEACETYLASE"/>
    <property type="match status" value="1"/>
</dbReference>
<dbReference type="GO" id="GO:0008237">
    <property type="term" value="F:metallopeptidase activity"/>
    <property type="evidence" value="ECO:0007669"/>
    <property type="project" value="UniProtKB-KW"/>
</dbReference>
<dbReference type="GO" id="GO:0006526">
    <property type="term" value="P:L-arginine biosynthetic process"/>
    <property type="evidence" value="ECO:0007669"/>
    <property type="project" value="TreeGrafter"/>
</dbReference>
<evidence type="ECO:0000256" key="5">
    <source>
        <dbReference type="ARBA" id="ARBA00022801"/>
    </source>
</evidence>
<evidence type="ECO:0000313" key="10">
    <source>
        <dbReference type="Proteomes" id="UP000287239"/>
    </source>
</evidence>
<evidence type="ECO:0000256" key="3">
    <source>
        <dbReference type="ARBA" id="ARBA00022670"/>
    </source>
</evidence>
<dbReference type="OrthoDB" id="9761532at2"/>
<dbReference type="InterPro" id="IPR050072">
    <property type="entry name" value="Peptidase_M20A"/>
</dbReference>
<evidence type="ECO:0000256" key="7">
    <source>
        <dbReference type="ARBA" id="ARBA00022997"/>
    </source>
</evidence>
<dbReference type="Proteomes" id="UP000287239">
    <property type="component" value="Unassembled WGS sequence"/>
</dbReference>
<dbReference type="GeneID" id="98568167"/>
<dbReference type="AlphaFoldDB" id="A0A429ZQ62"/>
<dbReference type="GO" id="GO:0008777">
    <property type="term" value="F:acetylornithine deacetylase activity"/>
    <property type="evidence" value="ECO:0007669"/>
    <property type="project" value="TreeGrafter"/>
</dbReference>
<dbReference type="InterPro" id="IPR010964">
    <property type="entry name" value="M20A_pepV-rel"/>
</dbReference>
<organism evidence="9 10">
    <name type="scientific">Vagococcus salmoninarum</name>
    <dbReference type="NCBI Taxonomy" id="2739"/>
    <lineage>
        <taxon>Bacteria</taxon>
        <taxon>Bacillati</taxon>
        <taxon>Bacillota</taxon>
        <taxon>Bacilli</taxon>
        <taxon>Lactobacillales</taxon>
        <taxon>Enterococcaceae</taxon>
        <taxon>Vagococcus</taxon>
    </lineage>
</organism>
<evidence type="ECO:0000256" key="2">
    <source>
        <dbReference type="ARBA" id="ARBA00006247"/>
    </source>
</evidence>
<dbReference type="InterPro" id="IPR036264">
    <property type="entry name" value="Bact_exopeptidase_dim_dom"/>
</dbReference>